<reference evidence="1 2" key="1">
    <citation type="journal article" date="2023" name="IScience">
        <title>Expanded male sex-determining region conserved during the evolution of homothallism in the green alga Volvox.</title>
        <authorList>
            <person name="Yamamoto K."/>
            <person name="Matsuzaki R."/>
            <person name="Mahakham W."/>
            <person name="Heman W."/>
            <person name="Sekimoto H."/>
            <person name="Kawachi M."/>
            <person name="Minakuchi Y."/>
            <person name="Toyoda A."/>
            <person name="Nozaki H."/>
        </authorList>
    </citation>
    <scope>NUCLEOTIDE SEQUENCE [LARGE SCALE GENOMIC DNA]</scope>
    <source>
        <strain evidence="1 2">NIES-4468</strain>
    </source>
</reference>
<protein>
    <recommendedName>
        <fullName evidence="3">RNase H type-1 domain-containing protein</fullName>
    </recommendedName>
</protein>
<comment type="caution">
    <text evidence="1">The sequence shown here is derived from an EMBL/GenBank/DDBJ whole genome shotgun (WGS) entry which is preliminary data.</text>
</comment>
<dbReference type="Proteomes" id="UP001165090">
    <property type="component" value="Unassembled WGS sequence"/>
</dbReference>
<dbReference type="Pfam" id="PF05869">
    <property type="entry name" value="Dam"/>
    <property type="match status" value="1"/>
</dbReference>
<dbReference type="PANTHER" id="PTHR33050">
    <property type="entry name" value="REVERSE TRANSCRIPTASE DOMAIN-CONTAINING PROTEIN"/>
    <property type="match status" value="1"/>
</dbReference>
<evidence type="ECO:0000313" key="2">
    <source>
        <dbReference type="Proteomes" id="UP001165090"/>
    </source>
</evidence>
<dbReference type="PANTHER" id="PTHR33050:SF7">
    <property type="entry name" value="RIBONUCLEASE H"/>
    <property type="match status" value="1"/>
</dbReference>
<dbReference type="InterPro" id="IPR008593">
    <property type="entry name" value="Dam_MeTrfase"/>
</dbReference>
<evidence type="ECO:0000313" key="1">
    <source>
        <dbReference type="EMBL" id="GLI63486.1"/>
    </source>
</evidence>
<sequence>MSGYTSHAAASVFPNMWQWTTSPSWSSGSTLPGRLSFRFLFQGAGWSGHIRLSRGSLLDLDWWADIPTRNCSAAIHIGPAAVDLSVDASRHSWGATLHGRIARGYWSSNDYLAHINWKELRAVRHALESFLPYVTQRVVLIREDNTCTQAVLGRLSSRSPCLHEEMRCLWSFLQEHSIILQVERVDSAENEADAASCWIDRDDYRLHPHLFQLIENRFGPHDVDLFASHINAQLPCFFSRHHCPGSSGVNALLQPWTGHNAYGCPPLDPDFLMAVVQKVREEQACVTLVVPYWTAQPWWQQLMELAVDLVFLPSNTVLFAPGMGGSSTFLPPPSWQVVAVWVQW</sequence>
<gene>
    <name evidence="1" type="ORF">VaNZ11_006467</name>
</gene>
<proteinExistence type="predicted"/>
<dbReference type="EMBL" id="BSDZ01000015">
    <property type="protein sequence ID" value="GLI63486.1"/>
    <property type="molecule type" value="Genomic_DNA"/>
</dbReference>
<accession>A0ABQ5S2J0</accession>
<name>A0ABQ5S2J0_9CHLO</name>
<evidence type="ECO:0008006" key="3">
    <source>
        <dbReference type="Google" id="ProtNLM"/>
    </source>
</evidence>
<dbReference type="InterPro" id="IPR052055">
    <property type="entry name" value="Hepadnavirus_pol/RT"/>
</dbReference>
<dbReference type="CDD" id="cd09275">
    <property type="entry name" value="RNase_HI_RT_DIRS1"/>
    <property type="match status" value="1"/>
</dbReference>
<organism evidence="1 2">
    <name type="scientific">Volvox africanus</name>
    <dbReference type="NCBI Taxonomy" id="51714"/>
    <lineage>
        <taxon>Eukaryota</taxon>
        <taxon>Viridiplantae</taxon>
        <taxon>Chlorophyta</taxon>
        <taxon>core chlorophytes</taxon>
        <taxon>Chlorophyceae</taxon>
        <taxon>CS clade</taxon>
        <taxon>Chlamydomonadales</taxon>
        <taxon>Volvocaceae</taxon>
        <taxon>Volvox</taxon>
    </lineage>
</organism>
<keyword evidence="2" id="KW-1185">Reference proteome</keyword>